<dbReference type="OrthoDB" id="10273156at2759"/>
<name>A0A8X7C0R2_9ARAC</name>
<protein>
    <submittedName>
        <fullName evidence="1">Uncharacterized protein</fullName>
    </submittedName>
</protein>
<reference evidence="1" key="1">
    <citation type="submission" date="2020-08" db="EMBL/GenBank/DDBJ databases">
        <title>Multicomponent nature underlies the extraordinary mechanical properties of spider dragline silk.</title>
        <authorList>
            <person name="Kono N."/>
            <person name="Nakamura H."/>
            <person name="Mori M."/>
            <person name="Yoshida Y."/>
            <person name="Ohtoshi R."/>
            <person name="Malay A.D."/>
            <person name="Moran D.A.P."/>
            <person name="Tomita M."/>
            <person name="Numata K."/>
            <person name="Arakawa K."/>
        </authorList>
    </citation>
    <scope>NUCLEOTIDE SEQUENCE</scope>
</reference>
<organism evidence="1 2">
    <name type="scientific">Trichonephila inaurata madagascariensis</name>
    <dbReference type="NCBI Taxonomy" id="2747483"/>
    <lineage>
        <taxon>Eukaryota</taxon>
        <taxon>Metazoa</taxon>
        <taxon>Ecdysozoa</taxon>
        <taxon>Arthropoda</taxon>
        <taxon>Chelicerata</taxon>
        <taxon>Arachnida</taxon>
        <taxon>Araneae</taxon>
        <taxon>Araneomorphae</taxon>
        <taxon>Entelegynae</taxon>
        <taxon>Araneoidea</taxon>
        <taxon>Nephilidae</taxon>
        <taxon>Trichonephila</taxon>
        <taxon>Trichonephila inaurata</taxon>
    </lineage>
</organism>
<proteinExistence type="predicted"/>
<dbReference type="AlphaFoldDB" id="A0A8X7C0R2"/>
<gene>
    <name evidence="1" type="ORF">TNIN_386251</name>
</gene>
<comment type="caution">
    <text evidence="1">The sequence shown here is derived from an EMBL/GenBank/DDBJ whole genome shotgun (WGS) entry which is preliminary data.</text>
</comment>
<accession>A0A8X7C0R2</accession>
<dbReference type="EMBL" id="BMAV01007113">
    <property type="protein sequence ID" value="GFY49622.1"/>
    <property type="molecule type" value="Genomic_DNA"/>
</dbReference>
<keyword evidence="2" id="KW-1185">Reference proteome</keyword>
<dbReference type="Proteomes" id="UP000886998">
    <property type="component" value="Unassembled WGS sequence"/>
</dbReference>
<sequence length="101" mass="11623">MPSGIDLIFGMKLKICLTTPKNLGFKTRTWGHLSTLRATLKIVPLQIKNILCRNKDILAVYNKDKEAIGSFSRTFYFLKHLITMELTYGNSFLKRPQYPVT</sequence>
<evidence type="ECO:0000313" key="2">
    <source>
        <dbReference type="Proteomes" id="UP000886998"/>
    </source>
</evidence>
<evidence type="ECO:0000313" key="1">
    <source>
        <dbReference type="EMBL" id="GFY49622.1"/>
    </source>
</evidence>